<dbReference type="SUPFAM" id="SSF52058">
    <property type="entry name" value="L domain-like"/>
    <property type="match status" value="1"/>
</dbReference>
<dbReference type="InterPro" id="IPR032675">
    <property type="entry name" value="LRR_dom_sf"/>
</dbReference>
<comment type="caution">
    <text evidence="3">The sequence shown here is derived from an EMBL/GenBank/DDBJ whole genome shotgun (WGS) entry which is preliminary data.</text>
</comment>
<name>A0A2W4RK81_9GAMM</name>
<evidence type="ECO:0000256" key="2">
    <source>
        <dbReference type="ARBA" id="ARBA00022737"/>
    </source>
</evidence>
<keyword evidence="1" id="KW-0433">Leucine-rich repeat</keyword>
<evidence type="ECO:0000256" key="1">
    <source>
        <dbReference type="ARBA" id="ARBA00022614"/>
    </source>
</evidence>
<dbReference type="AlphaFoldDB" id="A0A2W4RK81"/>
<accession>A0A2W4RK81</accession>
<dbReference type="Gene3D" id="3.80.10.10">
    <property type="entry name" value="Ribonuclease Inhibitor"/>
    <property type="match status" value="1"/>
</dbReference>
<sequence length="133" mass="14678">MHSGTSPMSQPENLALALIEKEKQEKTGFLDLGNCGLTEVPEELRELVWLKGLFFGNGYYLHTNKWQTSSNIGEVNTIARLPEWLSELCSLQELFLNDIGVVDLSPIIGMASLDTFSCHNNQVSDLSPLAGLP</sequence>
<protein>
    <recommendedName>
        <fullName evidence="5">Leucine-rich repeat domain-containing protein</fullName>
    </recommendedName>
</protein>
<evidence type="ECO:0000313" key="4">
    <source>
        <dbReference type="Proteomes" id="UP000249396"/>
    </source>
</evidence>
<reference evidence="3 4" key="1">
    <citation type="journal article" date="2018" name="Aquat. Microb. Ecol.">
        <title>Gammaproteobacterial methanotrophs dominate.</title>
        <authorList>
            <person name="Rissanen A.J."/>
            <person name="Saarenheimo J."/>
            <person name="Tiirola M."/>
            <person name="Peura S."/>
            <person name="Aalto S.L."/>
            <person name="Karvinen A."/>
            <person name="Nykanen H."/>
        </authorList>
    </citation>
    <scope>NUCLEOTIDE SEQUENCE [LARGE SCALE GENOMIC DNA]</scope>
    <source>
        <strain evidence="3">AMbin10</strain>
    </source>
</reference>
<keyword evidence="2" id="KW-0677">Repeat</keyword>
<gene>
    <name evidence="3" type="ORF">DM484_03130</name>
</gene>
<proteinExistence type="predicted"/>
<organism evidence="3 4">
    <name type="scientific">Candidatus Methylumidiphilus alinenensis</name>
    <dbReference type="NCBI Taxonomy" id="2202197"/>
    <lineage>
        <taxon>Bacteria</taxon>
        <taxon>Pseudomonadati</taxon>
        <taxon>Pseudomonadota</taxon>
        <taxon>Gammaproteobacteria</taxon>
        <taxon>Methylococcales</taxon>
        <taxon>Candidatus Methylumidiphilus</taxon>
    </lineage>
</organism>
<evidence type="ECO:0000313" key="3">
    <source>
        <dbReference type="EMBL" id="PZN84232.1"/>
    </source>
</evidence>
<evidence type="ECO:0008006" key="5">
    <source>
        <dbReference type="Google" id="ProtNLM"/>
    </source>
</evidence>
<dbReference type="Proteomes" id="UP000249396">
    <property type="component" value="Unassembled WGS sequence"/>
</dbReference>
<dbReference type="EMBL" id="QJPH01000160">
    <property type="protein sequence ID" value="PZN84232.1"/>
    <property type="molecule type" value="Genomic_DNA"/>
</dbReference>
<dbReference type="InterPro" id="IPR025875">
    <property type="entry name" value="Leu-rich_rpt_4"/>
</dbReference>
<dbReference type="Pfam" id="PF12799">
    <property type="entry name" value="LRR_4"/>
    <property type="match status" value="1"/>
</dbReference>